<dbReference type="PANTHER" id="PTHR36381">
    <property type="entry name" value="ETHYLENE-REGULATED TRANSCRIPT 2 (ERT2)"/>
    <property type="match status" value="1"/>
</dbReference>
<evidence type="ECO:0000313" key="4">
    <source>
        <dbReference type="RefSeq" id="XP_022146503.1"/>
    </source>
</evidence>
<evidence type="ECO:0000256" key="2">
    <source>
        <dbReference type="SAM" id="Phobius"/>
    </source>
</evidence>
<gene>
    <name evidence="4" type="primary">LOC111015704</name>
</gene>
<feature type="compositionally biased region" description="Pro residues" evidence="1">
    <location>
        <begin position="64"/>
        <end position="79"/>
    </location>
</feature>
<proteinExistence type="predicted"/>
<feature type="compositionally biased region" description="Basic and acidic residues" evidence="1">
    <location>
        <begin position="304"/>
        <end position="314"/>
    </location>
</feature>
<name>A0A6J1CYR6_MOMCH</name>
<feature type="region of interest" description="Disordered" evidence="1">
    <location>
        <begin position="278"/>
        <end position="359"/>
    </location>
</feature>
<feature type="transmembrane region" description="Helical" evidence="2">
    <location>
        <begin position="144"/>
        <end position="168"/>
    </location>
</feature>
<dbReference type="RefSeq" id="XP_022146503.1">
    <property type="nucleotide sequence ID" value="XM_022290811.1"/>
</dbReference>
<feature type="region of interest" description="Disordered" evidence="1">
    <location>
        <begin position="51"/>
        <end position="105"/>
    </location>
</feature>
<organism evidence="3 4">
    <name type="scientific">Momordica charantia</name>
    <name type="common">Bitter gourd</name>
    <name type="synonym">Balsam pear</name>
    <dbReference type="NCBI Taxonomy" id="3673"/>
    <lineage>
        <taxon>Eukaryota</taxon>
        <taxon>Viridiplantae</taxon>
        <taxon>Streptophyta</taxon>
        <taxon>Embryophyta</taxon>
        <taxon>Tracheophyta</taxon>
        <taxon>Spermatophyta</taxon>
        <taxon>Magnoliopsida</taxon>
        <taxon>eudicotyledons</taxon>
        <taxon>Gunneridae</taxon>
        <taxon>Pentapetalae</taxon>
        <taxon>rosids</taxon>
        <taxon>fabids</taxon>
        <taxon>Cucurbitales</taxon>
        <taxon>Cucurbitaceae</taxon>
        <taxon>Momordiceae</taxon>
        <taxon>Momordica</taxon>
    </lineage>
</organism>
<feature type="region of interest" description="Disordered" evidence="1">
    <location>
        <begin position="197"/>
        <end position="225"/>
    </location>
</feature>
<keyword evidence="2" id="KW-0472">Membrane</keyword>
<feature type="transmembrane region" description="Helical" evidence="2">
    <location>
        <begin position="121"/>
        <end position="138"/>
    </location>
</feature>
<keyword evidence="2" id="KW-0812">Transmembrane</keyword>
<reference evidence="4" key="1">
    <citation type="submission" date="2025-08" db="UniProtKB">
        <authorList>
            <consortium name="RefSeq"/>
        </authorList>
    </citation>
    <scope>IDENTIFICATION</scope>
    <source>
        <strain evidence="4">OHB3-1</strain>
    </source>
</reference>
<dbReference type="KEGG" id="mcha:111015704"/>
<sequence length="359" mass="40397">MPLPWKKTKTNRISRIVADLQPPSRGASLVVETGFPTSVIDLFVKNRDRIKRQSAKRSKKTKHFPPPDLSDSLAPPPSPDYDSRPLPNSSAGPSQFDHHHHPAPELELPTANADAKLESTGTLLVLAVKMFLAVIPVLSTRKLAIGITLSAFLLFLLQILSKFAVGFANPFWIWKRLFSELETATAADRRRDGFIVDRRREEEPPSSASGEIQVVEPNSDHEHEGLQQEFLSREIKLGYLYEEGEIEDQDKFQAAKNDRSRSAKLKAKFNKLIPKKLRSGKRVKSSKSKNKTQLYSEFPGPGAQDHDQENEHGPEWSCEEEDEDHDAWEEHQIWTPEETGVSCSNSSKFCIRNGNLGKG</sequence>
<dbReference type="OrthoDB" id="690172at2759"/>
<protein>
    <submittedName>
        <fullName evidence="4">Uncharacterized protein LOC111015704</fullName>
    </submittedName>
</protein>
<dbReference type="GeneID" id="111015704"/>
<dbReference type="PANTHER" id="PTHR36381:SF1">
    <property type="entry name" value="ETHYLENE-REGULATED TRANSCRIPT 2 (ERT2)"/>
    <property type="match status" value="1"/>
</dbReference>
<evidence type="ECO:0000313" key="3">
    <source>
        <dbReference type="Proteomes" id="UP000504603"/>
    </source>
</evidence>
<evidence type="ECO:0000256" key="1">
    <source>
        <dbReference type="SAM" id="MobiDB-lite"/>
    </source>
</evidence>
<accession>A0A6J1CYR6</accession>
<dbReference type="AlphaFoldDB" id="A0A6J1CYR6"/>
<dbReference type="Proteomes" id="UP000504603">
    <property type="component" value="Unplaced"/>
</dbReference>
<keyword evidence="2" id="KW-1133">Transmembrane helix</keyword>
<feature type="compositionally biased region" description="Basic residues" evidence="1">
    <location>
        <begin position="278"/>
        <end position="290"/>
    </location>
</feature>
<feature type="compositionally biased region" description="Basic residues" evidence="1">
    <location>
        <begin position="51"/>
        <end position="63"/>
    </location>
</feature>
<keyword evidence="3" id="KW-1185">Reference proteome</keyword>
<feature type="compositionally biased region" description="Acidic residues" evidence="1">
    <location>
        <begin position="317"/>
        <end position="327"/>
    </location>
</feature>